<gene>
    <name evidence="3" type="ORF">EOE67_01390</name>
</gene>
<dbReference type="AlphaFoldDB" id="A0A437R521"/>
<comment type="similarity">
    <text evidence="1 2">Belongs to the BolA/IbaG family.</text>
</comment>
<dbReference type="Proteomes" id="UP000283077">
    <property type="component" value="Unassembled WGS sequence"/>
</dbReference>
<comment type="caution">
    <text evidence="3">The sequence shown here is derived from an EMBL/GenBank/DDBJ whole genome shotgun (WGS) entry which is preliminary data.</text>
</comment>
<reference evidence="3 4" key="1">
    <citation type="submission" date="2019-01" db="EMBL/GenBank/DDBJ databases">
        <authorList>
            <person name="Chen W.-M."/>
        </authorList>
    </citation>
    <scope>NUCLEOTIDE SEQUENCE [LARGE SCALE GENOMIC DNA]</scope>
    <source>
        <strain evidence="3 4">KYPC3</strain>
    </source>
</reference>
<evidence type="ECO:0000256" key="2">
    <source>
        <dbReference type="RuleBase" id="RU003860"/>
    </source>
</evidence>
<dbReference type="OrthoDB" id="9812890at2"/>
<dbReference type="RefSeq" id="WP_127697262.1">
    <property type="nucleotide sequence ID" value="NZ_SACS01000001.1"/>
</dbReference>
<accession>A0A437R521</accession>
<evidence type="ECO:0000313" key="4">
    <source>
        <dbReference type="Proteomes" id="UP000283077"/>
    </source>
</evidence>
<sequence length="88" mass="9760">MDCKQIEQRLTEQLQLAEVYVTADGSHYAVTAVGDCFDGVSRVKQQQLVYAPLMAEIADGSIHALSIKAFTPVQWRREKLLNPPAVSN</sequence>
<dbReference type="PANTHER" id="PTHR46229:SF4">
    <property type="entry name" value="ACID STRESS PROTEIN IBAG"/>
    <property type="match status" value="1"/>
</dbReference>
<organism evidence="3 4">
    <name type="scientific">Rheinheimera riviphila</name>
    <dbReference type="NCBI Taxonomy" id="1834037"/>
    <lineage>
        <taxon>Bacteria</taxon>
        <taxon>Pseudomonadati</taxon>
        <taxon>Pseudomonadota</taxon>
        <taxon>Gammaproteobacteria</taxon>
        <taxon>Chromatiales</taxon>
        <taxon>Chromatiaceae</taxon>
        <taxon>Rheinheimera</taxon>
    </lineage>
</organism>
<dbReference type="PIRSF" id="PIRSF003113">
    <property type="entry name" value="BolA"/>
    <property type="match status" value="1"/>
</dbReference>
<dbReference type="EMBL" id="SACS01000001">
    <property type="protein sequence ID" value="RVU41880.1"/>
    <property type="molecule type" value="Genomic_DNA"/>
</dbReference>
<proteinExistence type="inferred from homology"/>
<dbReference type="InterPro" id="IPR036065">
    <property type="entry name" value="BolA-like_sf"/>
</dbReference>
<keyword evidence="4" id="KW-1185">Reference proteome</keyword>
<dbReference type="Pfam" id="PF01722">
    <property type="entry name" value="BolA"/>
    <property type="match status" value="1"/>
</dbReference>
<dbReference type="Gene3D" id="3.30.300.90">
    <property type="entry name" value="BolA-like"/>
    <property type="match status" value="1"/>
</dbReference>
<name>A0A437R521_9GAMM</name>
<dbReference type="InterPro" id="IPR050961">
    <property type="entry name" value="BolA/IbaG_stress_morph_reg"/>
</dbReference>
<evidence type="ECO:0000256" key="1">
    <source>
        <dbReference type="ARBA" id="ARBA00005578"/>
    </source>
</evidence>
<evidence type="ECO:0000313" key="3">
    <source>
        <dbReference type="EMBL" id="RVU41880.1"/>
    </source>
</evidence>
<dbReference type="InterPro" id="IPR002634">
    <property type="entry name" value="BolA"/>
</dbReference>
<protein>
    <submittedName>
        <fullName evidence="3">BolA family transcriptional regulator</fullName>
    </submittedName>
</protein>
<dbReference type="SUPFAM" id="SSF82657">
    <property type="entry name" value="BolA-like"/>
    <property type="match status" value="1"/>
</dbReference>
<dbReference type="PANTHER" id="PTHR46229">
    <property type="entry name" value="BOLA TRANSCRIPTION REGULATOR"/>
    <property type="match status" value="1"/>
</dbReference>